<comment type="caution">
    <text evidence="1">The sequence shown here is derived from an EMBL/GenBank/DDBJ whole genome shotgun (WGS) entry which is preliminary data.</text>
</comment>
<dbReference type="AlphaFoldDB" id="D1NWQ7"/>
<name>D1NWQ7_9BIFI</name>
<dbReference type="EMBL" id="ABXB03000005">
    <property type="protein sequence ID" value="EFA22216.1"/>
    <property type="molecule type" value="Genomic_DNA"/>
</dbReference>
<sequence>MSSSDAYRKSMNPRMSDALHAHHRGFHKQLTGLSARLWTTFDVSHRRVALFTTAARYGRRRRSTGLRLGLAITVEKRFISSLRGE</sequence>
<evidence type="ECO:0000313" key="1">
    <source>
        <dbReference type="EMBL" id="EFA22216.1"/>
    </source>
</evidence>
<gene>
    <name evidence="1" type="ORF">BIFGAL_04312</name>
</gene>
<dbReference type="Proteomes" id="UP000003656">
    <property type="component" value="Unassembled WGS sequence"/>
</dbReference>
<protein>
    <submittedName>
        <fullName evidence="1">Uncharacterized protein</fullName>
    </submittedName>
</protein>
<accession>D1NWQ7</accession>
<organism evidence="1 2">
    <name type="scientific">Bifidobacterium gallicum DSM 20093 = LMG 11596</name>
    <dbReference type="NCBI Taxonomy" id="561180"/>
    <lineage>
        <taxon>Bacteria</taxon>
        <taxon>Bacillati</taxon>
        <taxon>Actinomycetota</taxon>
        <taxon>Actinomycetes</taxon>
        <taxon>Bifidobacteriales</taxon>
        <taxon>Bifidobacteriaceae</taxon>
        <taxon>Bifidobacterium</taxon>
    </lineage>
</organism>
<reference evidence="1 2" key="1">
    <citation type="submission" date="2009-11" db="EMBL/GenBank/DDBJ databases">
        <authorList>
            <person name="Weinstock G."/>
            <person name="Sodergren E."/>
            <person name="Clifton S."/>
            <person name="Fulton L."/>
            <person name="Fulton B."/>
            <person name="Courtney L."/>
            <person name="Fronick C."/>
            <person name="Harrison M."/>
            <person name="Strong C."/>
            <person name="Farmer C."/>
            <person name="Delahaunty K."/>
            <person name="Markovic C."/>
            <person name="Hall O."/>
            <person name="Minx P."/>
            <person name="Tomlinson C."/>
            <person name="Mitreva M."/>
            <person name="Nelson J."/>
            <person name="Hou S."/>
            <person name="Wollam A."/>
            <person name="Pepin K.H."/>
            <person name="Johnson M."/>
            <person name="Bhonagiri V."/>
            <person name="Nash W.E."/>
            <person name="Warren W."/>
            <person name="Chinwalla A."/>
            <person name="Mardis E.R."/>
            <person name="Wilson R.K."/>
        </authorList>
    </citation>
    <scope>NUCLEOTIDE SEQUENCE [LARGE SCALE GENOMIC DNA]</scope>
    <source>
        <strain evidence="1 2">DSM 20093</strain>
    </source>
</reference>
<proteinExistence type="predicted"/>
<evidence type="ECO:0000313" key="2">
    <source>
        <dbReference type="Proteomes" id="UP000003656"/>
    </source>
</evidence>